<reference evidence="6 7" key="1">
    <citation type="submission" date="2018-10" db="EMBL/GenBank/DDBJ databases">
        <authorList>
            <person name="Perry B.J."/>
            <person name="Sullivan J.T."/>
            <person name="Murphy R.J.T."/>
            <person name="Ramsay J.P."/>
            <person name="Ronson C.W."/>
        </authorList>
    </citation>
    <scope>NUCLEOTIDE SEQUENCE [LARGE SCALE GENOMIC DNA]</scope>
    <source>
        <strain evidence="6 7">NZP2014</strain>
    </source>
</reference>
<dbReference type="PANTHER" id="PTHR30629">
    <property type="entry name" value="PROPHAGE INTEGRASE"/>
    <property type="match status" value="1"/>
</dbReference>
<dbReference type="Pfam" id="PF13356">
    <property type="entry name" value="Arm-DNA-bind_3"/>
    <property type="match status" value="1"/>
</dbReference>
<dbReference type="Pfam" id="PF00589">
    <property type="entry name" value="Phage_integrase"/>
    <property type="match status" value="1"/>
</dbReference>
<dbReference type="GO" id="GO:0006310">
    <property type="term" value="P:DNA recombination"/>
    <property type="evidence" value="ECO:0007669"/>
    <property type="project" value="UniProtKB-KW"/>
</dbReference>
<dbReference type="Proteomes" id="UP000503339">
    <property type="component" value="Chromosome"/>
</dbReference>
<evidence type="ECO:0000313" key="7">
    <source>
        <dbReference type="Proteomes" id="UP000503339"/>
    </source>
</evidence>
<dbReference type="AlphaFoldDB" id="A0A6M7UIT5"/>
<evidence type="ECO:0000256" key="1">
    <source>
        <dbReference type="ARBA" id="ARBA00008857"/>
    </source>
</evidence>
<dbReference type="GO" id="GO:0003677">
    <property type="term" value="F:DNA binding"/>
    <property type="evidence" value="ECO:0007669"/>
    <property type="project" value="UniProtKB-KW"/>
</dbReference>
<sequence>MPCRTRDLCLFPYKSLISCVPLPCRWLPLFTFDTPQSTIVCADTALTQPRTGTGTMAEPLGSDKEIAKLPSPGKGQRLLWDGDVPGFGVRITSAGSRSFVFNYRVRSTGKERRYTIGSAGDWKVSAARLEAKRLRKVVDLGGDPLGDIEASRRQADEEKKRNKTVNDLCDDFEANHLPALRPASRKFYRLAMKNHIRPALGKKRIEDVERSDVERLFKKLSDLGWRHQANQCVTLISTLFAYAKHPDRRWYVGENPAVGVKKFSLAGRERYLSPAETKRLARAVDDLDDRQAAAIIRVLLLTGARVGETCRMRWEQIDFRRAVWTKPASTTKQKKDHRLPITAPVLEVLSKVQKEQDPASEWVFPGRSKEGFRNDIRAAWSAALKAAEIKSLRVHDLRHSFASTLVGGGFSLPMIGAALGHSNVSTTMRYAHLADDPLREAMTRAADLIEAPTKNEPAEVVKLSDRSSG</sequence>
<dbReference type="Gene3D" id="1.10.150.130">
    <property type="match status" value="1"/>
</dbReference>
<gene>
    <name evidence="6" type="ORF">EB233_22240</name>
</gene>
<dbReference type="Gene3D" id="1.10.443.10">
    <property type="entry name" value="Intergrase catalytic core"/>
    <property type="match status" value="1"/>
</dbReference>
<dbReference type="InterPro" id="IPR038488">
    <property type="entry name" value="Integrase_DNA-bd_sf"/>
</dbReference>
<dbReference type="InterPro" id="IPR050808">
    <property type="entry name" value="Phage_Integrase"/>
</dbReference>
<dbReference type="InterPro" id="IPR011010">
    <property type="entry name" value="DNA_brk_join_enz"/>
</dbReference>
<dbReference type="InterPro" id="IPR013762">
    <property type="entry name" value="Integrase-like_cat_sf"/>
</dbReference>
<evidence type="ECO:0000256" key="3">
    <source>
        <dbReference type="ARBA" id="ARBA00023125"/>
    </source>
</evidence>
<dbReference type="InterPro" id="IPR025166">
    <property type="entry name" value="Integrase_DNA_bind_dom"/>
</dbReference>
<dbReference type="Pfam" id="PF14659">
    <property type="entry name" value="Phage_int_SAM_3"/>
    <property type="match status" value="1"/>
</dbReference>
<keyword evidence="4" id="KW-0233">DNA recombination</keyword>
<feature type="domain" description="Tyr recombinase" evidence="5">
    <location>
        <begin position="267"/>
        <end position="443"/>
    </location>
</feature>
<evidence type="ECO:0000256" key="4">
    <source>
        <dbReference type="ARBA" id="ARBA00023172"/>
    </source>
</evidence>
<keyword evidence="2" id="KW-0229">DNA integration</keyword>
<organism evidence="6 7">
    <name type="scientific">Mesorhizobium erdmanii</name>
    <dbReference type="NCBI Taxonomy" id="1777866"/>
    <lineage>
        <taxon>Bacteria</taxon>
        <taxon>Pseudomonadati</taxon>
        <taxon>Pseudomonadota</taxon>
        <taxon>Alphaproteobacteria</taxon>
        <taxon>Hyphomicrobiales</taxon>
        <taxon>Phyllobacteriaceae</taxon>
        <taxon>Mesorhizobium</taxon>
    </lineage>
</organism>
<dbReference type="KEGG" id="merd:EB233_22240"/>
<proteinExistence type="inferred from homology"/>
<dbReference type="PANTHER" id="PTHR30629:SF2">
    <property type="entry name" value="PROPHAGE INTEGRASE INTS-RELATED"/>
    <property type="match status" value="1"/>
</dbReference>
<evidence type="ECO:0000313" key="6">
    <source>
        <dbReference type="EMBL" id="QKC77879.1"/>
    </source>
</evidence>
<dbReference type="CDD" id="cd00796">
    <property type="entry name" value="INT_Rci_Hp1_C"/>
    <property type="match status" value="1"/>
</dbReference>
<evidence type="ECO:0000256" key="2">
    <source>
        <dbReference type="ARBA" id="ARBA00022908"/>
    </source>
</evidence>
<dbReference type="EMBL" id="CP033361">
    <property type="protein sequence ID" value="QKC77879.1"/>
    <property type="molecule type" value="Genomic_DNA"/>
</dbReference>
<comment type="similarity">
    <text evidence="1">Belongs to the 'phage' integrase family.</text>
</comment>
<keyword evidence="3" id="KW-0238">DNA-binding</keyword>
<dbReference type="PROSITE" id="PS51898">
    <property type="entry name" value="TYR_RECOMBINASE"/>
    <property type="match status" value="1"/>
</dbReference>
<evidence type="ECO:0000259" key="5">
    <source>
        <dbReference type="PROSITE" id="PS51898"/>
    </source>
</evidence>
<dbReference type="InterPro" id="IPR010998">
    <property type="entry name" value="Integrase_recombinase_N"/>
</dbReference>
<dbReference type="Gene3D" id="3.30.160.390">
    <property type="entry name" value="Integrase, DNA-binding domain"/>
    <property type="match status" value="1"/>
</dbReference>
<dbReference type="GO" id="GO:0015074">
    <property type="term" value="P:DNA integration"/>
    <property type="evidence" value="ECO:0007669"/>
    <property type="project" value="UniProtKB-KW"/>
</dbReference>
<accession>A0A6M7UIT5</accession>
<dbReference type="InterPro" id="IPR004107">
    <property type="entry name" value="Integrase_SAM-like_N"/>
</dbReference>
<dbReference type="InterPro" id="IPR002104">
    <property type="entry name" value="Integrase_catalytic"/>
</dbReference>
<dbReference type="SUPFAM" id="SSF56349">
    <property type="entry name" value="DNA breaking-rejoining enzymes"/>
    <property type="match status" value="1"/>
</dbReference>
<protein>
    <submittedName>
        <fullName evidence="6">DUF4102 domain-containing protein</fullName>
    </submittedName>
</protein>
<name>A0A6M7UIT5_9HYPH</name>
<keyword evidence="7" id="KW-1185">Reference proteome</keyword>